<dbReference type="RefSeq" id="WP_257892279.1">
    <property type="nucleotide sequence ID" value="NZ_JAIMBW010000001.1"/>
</dbReference>
<dbReference type="InterPro" id="IPR029021">
    <property type="entry name" value="Prot-tyrosine_phosphatase-like"/>
</dbReference>
<dbReference type="PROSITE" id="PS00383">
    <property type="entry name" value="TYR_PHOSPHATASE_1"/>
    <property type="match status" value="1"/>
</dbReference>
<dbReference type="EMBL" id="JAIMBW010000001">
    <property type="protein sequence ID" value="MBY4892488.1"/>
    <property type="molecule type" value="Genomic_DNA"/>
</dbReference>
<evidence type="ECO:0000313" key="4">
    <source>
        <dbReference type="Proteomes" id="UP000693972"/>
    </source>
</evidence>
<reference evidence="3 4" key="1">
    <citation type="submission" date="2021-07" db="EMBL/GenBank/DDBJ databases">
        <title>Karlodiniumbacter phycospheric gen. nov., sp. nov., a phycosphere bacterium isolated from karlodinium veneficum.</title>
        <authorList>
            <person name="Peng Y."/>
            <person name="Jiang L."/>
            <person name="Lee J."/>
        </authorList>
    </citation>
    <scope>NUCLEOTIDE SEQUENCE</scope>
    <source>
        <strain evidence="3 4">N5</strain>
    </source>
</reference>
<evidence type="ECO:0000259" key="1">
    <source>
        <dbReference type="PROSITE" id="PS50056"/>
    </source>
</evidence>
<dbReference type="GO" id="GO:0004721">
    <property type="term" value="F:phosphoprotein phosphatase activity"/>
    <property type="evidence" value="ECO:0007669"/>
    <property type="project" value="InterPro"/>
</dbReference>
<sequence>MTQPPPPSALRLWFLYWLKDHGALRALWTNFHKLDDEVWRQNHPSPARLAQLKAMGAASILTLRGATSAPSQLEARACADLGLEFRALEMRAVILPRKESLLGLLDAIREMPKPMVIHCKSGSDRTGLAATIYLHVFKGVPLEEARKQLGLRFIHNPFGRAGIVNNLLDAYATAHATTGIGFEEWVRDHYDQVGLMS</sequence>
<dbReference type="SUPFAM" id="SSF52799">
    <property type="entry name" value="(Phosphotyrosine protein) phosphatases II"/>
    <property type="match status" value="1"/>
</dbReference>
<organism evidence="3">
    <name type="scientific">Gymnodinialimonas phycosphaerae</name>
    <dbReference type="NCBI Taxonomy" id="2841589"/>
    <lineage>
        <taxon>Bacteria</taxon>
        <taxon>Pseudomonadati</taxon>
        <taxon>Pseudomonadota</taxon>
        <taxon>Alphaproteobacteria</taxon>
        <taxon>Rhodobacterales</taxon>
        <taxon>Paracoccaceae</taxon>
        <taxon>Gymnodinialimonas</taxon>
    </lineage>
</organism>
<feature type="domain" description="Tyrosine specific protein phosphatases" evidence="1">
    <location>
        <begin position="99"/>
        <end position="149"/>
    </location>
</feature>
<proteinExistence type="predicted"/>
<dbReference type="EMBL" id="CP078073">
    <property type="protein sequence ID" value="QXL89235.1"/>
    <property type="molecule type" value="Genomic_DNA"/>
</dbReference>
<keyword evidence="4" id="KW-1185">Reference proteome</keyword>
<dbReference type="Proteomes" id="UP000693972">
    <property type="component" value="Unassembled WGS sequence"/>
</dbReference>
<dbReference type="AlphaFoldDB" id="A0A975TXJ3"/>
<evidence type="ECO:0000313" key="3">
    <source>
        <dbReference type="EMBL" id="QXL89235.1"/>
    </source>
</evidence>
<dbReference type="InterPro" id="IPR016130">
    <property type="entry name" value="Tyr_Pase_AS"/>
</dbReference>
<protein>
    <submittedName>
        <fullName evidence="3">Tyrosine-protein phosphatase</fullName>
    </submittedName>
</protein>
<dbReference type="InterPro" id="IPR026893">
    <property type="entry name" value="Tyr/Ser_Pase_IphP-type"/>
</dbReference>
<accession>A0A975TXJ3</accession>
<dbReference type="Gene3D" id="3.90.190.10">
    <property type="entry name" value="Protein tyrosine phosphatase superfamily"/>
    <property type="match status" value="1"/>
</dbReference>
<name>A0A975TXJ3_9RHOB</name>
<gene>
    <name evidence="2" type="ORF">KUL25_06900</name>
    <name evidence="3" type="ORF">KUL25_06905</name>
</gene>
<dbReference type="Pfam" id="PF13350">
    <property type="entry name" value="Y_phosphatase3"/>
    <property type="match status" value="1"/>
</dbReference>
<dbReference type="InterPro" id="IPR000387">
    <property type="entry name" value="Tyr_Pase_dom"/>
</dbReference>
<dbReference type="PROSITE" id="PS50056">
    <property type="entry name" value="TYR_PHOSPHATASE_2"/>
    <property type="match status" value="1"/>
</dbReference>
<evidence type="ECO:0000313" key="2">
    <source>
        <dbReference type="EMBL" id="MBY4892488.1"/>
    </source>
</evidence>